<reference evidence="2 3" key="1">
    <citation type="journal article" date="2018" name="ISME J.">
        <title>Endosymbiont genomes yield clues of tubeworm success.</title>
        <authorList>
            <person name="Li Y."/>
            <person name="Liles M.R."/>
            <person name="Halanych K.M."/>
        </authorList>
    </citation>
    <scope>NUCLEOTIDE SEQUENCE [LARGE SCALE GENOMIC DNA]</scope>
    <source>
        <strain evidence="2">A1462</strain>
    </source>
</reference>
<dbReference type="Gene3D" id="1.10.150.130">
    <property type="match status" value="1"/>
</dbReference>
<dbReference type="Proteomes" id="UP000254771">
    <property type="component" value="Unassembled WGS sequence"/>
</dbReference>
<organism evidence="2 3">
    <name type="scientific">endosymbiont of Escarpia spicata</name>
    <dbReference type="NCBI Taxonomy" id="2200908"/>
    <lineage>
        <taxon>Bacteria</taxon>
        <taxon>Pseudomonadati</taxon>
        <taxon>Pseudomonadota</taxon>
        <taxon>Gammaproteobacteria</taxon>
        <taxon>sulfur-oxidizing symbionts</taxon>
    </lineage>
</organism>
<proteinExistence type="predicted"/>
<protein>
    <recommendedName>
        <fullName evidence="4">Integrase SAM-like N-terminal domain-containing protein</fullName>
    </recommendedName>
</protein>
<evidence type="ECO:0008006" key="4">
    <source>
        <dbReference type="Google" id="ProtNLM"/>
    </source>
</evidence>
<dbReference type="GO" id="GO:0003677">
    <property type="term" value="F:DNA binding"/>
    <property type="evidence" value="ECO:0007669"/>
    <property type="project" value="UniProtKB-KW"/>
</dbReference>
<accession>A0A370DSF4</accession>
<evidence type="ECO:0000313" key="3">
    <source>
        <dbReference type="Proteomes" id="UP000254771"/>
    </source>
</evidence>
<dbReference type="InterPro" id="IPR010998">
    <property type="entry name" value="Integrase_recombinase_N"/>
</dbReference>
<evidence type="ECO:0000313" key="2">
    <source>
        <dbReference type="EMBL" id="RDH88015.1"/>
    </source>
</evidence>
<dbReference type="EMBL" id="QFXE01000004">
    <property type="protein sequence ID" value="RDH88015.1"/>
    <property type="molecule type" value="Genomic_DNA"/>
</dbReference>
<keyword evidence="1" id="KW-0238">DNA-binding</keyword>
<dbReference type="AlphaFoldDB" id="A0A370DSF4"/>
<comment type="caution">
    <text evidence="2">The sequence shown here is derived from an EMBL/GenBank/DDBJ whole genome shotgun (WGS) entry which is preliminary data.</text>
</comment>
<name>A0A370DSF4_9GAMM</name>
<keyword evidence="3" id="KW-1185">Reference proteome</keyword>
<sequence length="170" mass="20087">MNDHSSTDYTDKVALFWRNYQKILEKHKISERAQSWYMRYVEAYLKHYDSVRLRTHSPEHLAAYFKRIGQQPGLEGWRFSQMIDALQLLFCHHVKSGCCNDFDWAYWKTTAKSLDLDHPTLAREVAAVDDPKLLIPVGNSLLSGFYLHFPDLYKRYVITIRLRGMAIRTE</sequence>
<gene>
    <name evidence="2" type="ORF">DIZ78_02330</name>
</gene>
<evidence type="ECO:0000256" key="1">
    <source>
        <dbReference type="ARBA" id="ARBA00023125"/>
    </source>
</evidence>